<dbReference type="GO" id="GO:0005829">
    <property type="term" value="C:cytosol"/>
    <property type="evidence" value="ECO:0007669"/>
    <property type="project" value="TreeGrafter"/>
</dbReference>
<dbReference type="PANTHER" id="PTHR47640:SF48">
    <property type="entry name" value="POLYADENYLATE-BINDING PROTEIN RBP45B"/>
    <property type="match status" value="1"/>
</dbReference>
<keyword evidence="1 2" id="KW-0694">RNA-binding</keyword>
<comment type="caution">
    <text evidence="4">The sequence shown here is derived from an EMBL/GenBank/DDBJ whole genome shotgun (WGS) entry which is preliminary data.</text>
</comment>
<organism evidence="4 5">
    <name type="scientific">Papaver nudicaule</name>
    <name type="common">Iceland poppy</name>
    <dbReference type="NCBI Taxonomy" id="74823"/>
    <lineage>
        <taxon>Eukaryota</taxon>
        <taxon>Viridiplantae</taxon>
        <taxon>Streptophyta</taxon>
        <taxon>Embryophyta</taxon>
        <taxon>Tracheophyta</taxon>
        <taxon>Spermatophyta</taxon>
        <taxon>Magnoliopsida</taxon>
        <taxon>Ranunculales</taxon>
        <taxon>Papaveraceae</taxon>
        <taxon>Papaveroideae</taxon>
        <taxon>Papaver</taxon>
    </lineage>
</organism>
<dbReference type="InterPro" id="IPR012677">
    <property type="entry name" value="Nucleotide-bd_a/b_plait_sf"/>
</dbReference>
<feature type="domain" description="RRM" evidence="3">
    <location>
        <begin position="61"/>
        <end position="124"/>
    </location>
</feature>
<evidence type="ECO:0000313" key="4">
    <source>
        <dbReference type="EMBL" id="MCL7040405.1"/>
    </source>
</evidence>
<dbReference type="Pfam" id="PF00076">
    <property type="entry name" value="RRM_1"/>
    <property type="match status" value="2"/>
</dbReference>
<keyword evidence="5" id="KW-1185">Reference proteome</keyword>
<dbReference type="Proteomes" id="UP001177140">
    <property type="component" value="Unassembled WGS sequence"/>
</dbReference>
<evidence type="ECO:0000256" key="1">
    <source>
        <dbReference type="ARBA" id="ARBA00022884"/>
    </source>
</evidence>
<feature type="non-terminal residue" evidence="4">
    <location>
        <position position="1"/>
    </location>
</feature>
<dbReference type="InterPro" id="IPR035979">
    <property type="entry name" value="RBD_domain_sf"/>
</dbReference>
<dbReference type="EMBL" id="JAJJMA010211952">
    <property type="protein sequence ID" value="MCL7040405.1"/>
    <property type="molecule type" value="Genomic_DNA"/>
</dbReference>
<reference evidence="4" key="1">
    <citation type="submission" date="2022-03" db="EMBL/GenBank/DDBJ databases">
        <title>A functionally conserved STORR gene fusion in Papaver species that diverged 16.8 million years ago.</title>
        <authorList>
            <person name="Catania T."/>
        </authorList>
    </citation>
    <scope>NUCLEOTIDE SEQUENCE</scope>
    <source>
        <strain evidence="4">S-191538</strain>
    </source>
</reference>
<dbReference type="InterPro" id="IPR000504">
    <property type="entry name" value="RRM_dom"/>
</dbReference>
<evidence type="ECO:0000259" key="3">
    <source>
        <dbReference type="PROSITE" id="PS50102"/>
    </source>
</evidence>
<dbReference type="AlphaFoldDB" id="A0AA41VFS2"/>
<dbReference type="InterPro" id="IPR050825">
    <property type="entry name" value="RBM42_RBP45_47-like"/>
</dbReference>
<dbReference type="PROSITE" id="PS50102">
    <property type="entry name" value="RRM"/>
    <property type="match status" value="2"/>
</dbReference>
<dbReference type="Gene3D" id="3.30.70.330">
    <property type="match status" value="2"/>
</dbReference>
<evidence type="ECO:0000313" key="5">
    <source>
        <dbReference type="Proteomes" id="UP001177140"/>
    </source>
</evidence>
<dbReference type="PANTHER" id="PTHR47640">
    <property type="entry name" value="TRNA SELENOCYSTEINE 1-ASSOCIATED PROTEIN 1-RELATED-RELATED"/>
    <property type="match status" value="1"/>
</dbReference>
<gene>
    <name evidence="4" type="ORF">MKW94_010805</name>
</gene>
<proteinExistence type="predicted"/>
<protein>
    <recommendedName>
        <fullName evidence="3">RRM domain-containing protein</fullName>
    </recommendedName>
</protein>
<dbReference type="GO" id="GO:0003729">
    <property type="term" value="F:mRNA binding"/>
    <property type="evidence" value="ECO:0007669"/>
    <property type="project" value="InterPro"/>
</dbReference>
<name>A0AA41VFS2_PAPNU</name>
<evidence type="ECO:0000256" key="2">
    <source>
        <dbReference type="PROSITE-ProRule" id="PRU00176"/>
    </source>
</evidence>
<sequence>VHDVKVIRNMATGQSEGYGLIEFSRPDAAARILQTYNGQLMPHSEQNFRLNWPSIDDSPDFTVFVGGLAQDVTDYVLQETFKTHYTSVKGAKVVTNRTTGNCKAYGFVRFADKGEQMRAMAEMDLLDSLMKANKKTAGVGQQRHPKGTY</sequence>
<dbReference type="SUPFAM" id="SSF54928">
    <property type="entry name" value="RNA-binding domain, RBD"/>
    <property type="match status" value="1"/>
</dbReference>
<accession>A0AA41VFS2</accession>
<dbReference type="SMART" id="SM00360">
    <property type="entry name" value="RRM"/>
    <property type="match status" value="1"/>
</dbReference>
<feature type="domain" description="RRM" evidence="3">
    <location>
        <begin position="1"/>
        <end position="55"/>
    </location>
</feature>